<reference evidence="1 2" key="1">
    <citation type="submission" date="2019-08" db="EMBL/GenBank/DDBJ databases">
        <title>The genome of the soybean aphid Biotype 1, its phylome, world population structure and adaptation to the North American continent.</title>
        <authorList>
            <person name="Giordano R."/>
            <person name="Donthu R.K."/>
            <person name="Hernandez A.G."/>
            <person name="Wright C.L."/>
            <person name="Zimin A.V."/>
        </authorList>
    </citation>
    <scope>NUCLEOTIDE SEQUENCE [LARGE SCALE GENOMIC DNA]</scope>
    <source>
        <tissue evidence="1">Whole aphids</tissue>
    </source>
</reference>
<sequence>MYGCAADDNLHTTQPSALDEIQIHPFRKYLKYISNTFKKYFKTKTNTCHLVYQIILNNNNSKKAGKWVPLCCTLGTVWITIIYYRSVKFESNDIQWMLNVPYATDFTHLCDYFSGSYTYSNNQLLFTFLQFSLGLHRRALVVQEVFSLDLLNFDRLLLDLNHESSFQHKEKR</sequence>
<protein>
    <submittedName>
        <fullName evidence="1">Uncharacterized protein</fullName>
    </submittedName>
</protein>
<dbReference type="AlphaFoldDB" id="A0A6G0SZQ9"/>
<comment type="caution">
    <text evidence="1">The sequence shown here is derived from an EMBL/GenBank/DDBJ whole genome shotgun (WGS) entry which is preliminary data.</text>
</comment>
<keyword evidence="2" id="KW-1185">Reference proteome</keyword>
<dbReference type="OrthoDB" id="10503822at2759"/>
<dbReference type="EMBL" id="VYZN01000079">
    <property type="protein sequence ID" value="KAE9523585.1"/>
    <property type="molecule type" value="Genomic_DNA"/>
</dbReference>
<evidence type="ECO:0000313" key="2">
    <source>
        <dbReference type="Proteomes" id="UP000475862"/>
    </source>
</evidence>
<proteinExistence type="predicted"/>
<evidence type="ECO:0000313" key="1">
    <source>
        <dbReference type="EMBL" id="KAE9523585.1"/>
    </source>
</evidence>
<name>A0A6G0SZQ9_APHGL</name>
<organism evidence="1 2">
    <name type="scientific">Aphis glycines</name>
    <name type="common">Soybean aphid</name>
    <dbReference type="NCBI Taxonomy" id="307491"/>
    <lineage>
        <taxon>Eukaryota</taxon>
        <taxon>Metazoa</taxon>
        <taxon>Ecdysozoa</taxon>
        <taxon>Arthropoda</taxon>
        <taxon>Hexapoda</taxon>
        <taxon>Insecta</taxon>
        <taxon>Pterygota</taxon>
        <taxon>Neoptera</taxon>
        <taxon>Paraneoptera</taxon>
        <taxon>Hemiptera</taxon>
        <taxon>Sternorrhyncha</taxon>
        <taxon>Aphidomorpha</taxon>
        <taxon>Aphidoidea</taxon>
        <taxon>Aphididae</taxon>
        <taxon>Aphidini</taxon>
        <taxon>Aphis</taxon>
        <taxon>Aphis</taxon>
    </lineage>
</organism>
<accession>A0A6G0SZQ9</accession>
<gene>
    <name evidence="1" type="ORF">AGLY_016137</name>
</gene>
<dbReference type="Proteomes" id="UP000475862">
    <property type="component" value="Unassembled WGS sequence"/>
</dbReference>